<name>A0A1M6JXG3_9ACTN</name>
<evidence type="ECO:0000256" key="1">
    <source>
        <dbReference type="SAM" id="MobiDB-lite"/>
    </source>
</evidence>
<protein>
    <submittedName>
        <fullName evidence="2">Uncharacterized protein</fullName>
    </submittedName>
</protein>
<proteinExistence type="predicted"/>
<dbReference type="STRING" id="1123357.SAMN02745244_02676"/>
<accession>A0A1M6JXG3</accession>
<evidence type="ECO:0000313" key="3">
    <source>
        <dbReference type="Proteomes" id="UP000184512"/>
    </source>
</evidence>
<gene>
    <name evidence="2" type="ORF">SAMN02745244_02676</name>
</gene>
<reference evidence="2 3" key="1">
    <citation type="submission" date="2016-11" db="EMBL/GenBank/DDBJ databases">
        <authorList>
            <person name="Jaros S."/>
            <person name="Januszkiewicz K."/>
            <person name="Wedrychowicz H."/>
        </authorList>
    </citation>
    <scope>NUCLEOTIDE SEQUENCE [LARGE SCALE GENOMIC DNA]</scope>
    <source>
        <strain evidence="2 3">DSM 12906</strain>
    </source>
</reference>
<dbReference type="Proteomes" id="UP000184512">
    <property type="component" value="Unassembled WGS sequence"/>
</dbReference>
<feature type="region of interest" description="Disordered" evidence="1">
    <location>
        <begin position="85"/>
        <end position="113"/>
    </location>
</feature>
<organism evidence="2 3">
    <name type="scientific">Tessaracoccus bendigoensis DSM 12906</name>
    <dbReference type="NCBI Taxonomy" id="1123357"/>
    <lineage>
        <taxon>Bacteria</taxon>
        <taxon>Bacillati</taxon>
        <taxon>Actinomycetota</taxon>
        <taxon>Actinomycetes</taxon>
        <taxon>Propionibacteriales</taxon>
        <taxon>Propionibacteriaceae</taxon>
        <taxon>Tessaracoccus</taxon>
    </lineage>
</organism>
<dbReference type="AlphaFoldDB" id="A0A1M6JXG3"/>
<sequence length="113" mass="12208">MTGQPGTDSPAPHEHRVWCRVTAAGTDELRAFLEDSGADPGCRPVARRTPEGLQVLIEVTRGQLDQARASRGAVVVEELEDLTDNEEQRRAEVGPGDRFAARGAVPHGLGRKE</sequence>
<keyword evidence="3" id="KW-1185">Reference proteome</keyword>
<dbReference type="RefSeq" id="WP_073189122.1">
    <property type="nucleotide sequence ID" value="NZ_FQZG01000054.1"/>
</dbReference>
<dbReference type="EMBL" id="FQZG01000054">
    <property type="protein sequence ID" value="SHJ51379.1"/>
    <property type="molecule type" value="Genomic_DNA"/>
</dbReference>
<evidence type="ECO:0000313" key="2">
    <source>
        <dbReference type="EMBL" id="SHJ51379.1"/>
    </source>
</evidence>